<dbReference type="InterPro" id="IPR027268">
    <property type="entry name" value="Peptidase_M4/M1_CTD_sf"/>
</dbReference>
<dbReference type="FunFam" id="2.60.40.1910:FF:000003">
    <property type="entry name" value="Aminopeptidase"/>
    <property type="match status" value="1"/>
</dbReference>
<protein>
    <recommendedName>
        <fullName evidence="16">Aminopeptidase</fullName>
        <ecNumber evidence="16">3.4.11.-</ecNumber>
    </recommendedName>
</protein>
<dbReference type="InterPro" id="IPR045357">
    <property type="entry name" value="Aminopeptidase_N-like_N"/>
</dbReference>
<dbReference type="SUPFAM" id="SSF63737">
    <property type="entry name" value="Leukotriene A4 hydrolase N-terminal domain"/>
    <property type="match status" value="1"/>
</dbReference>
<feature type="domain" description="Aminopeptidase N-like N-terminal" evidence="19">
    <location>
        <begin position="140"/>
        <end position="238"/>
    </location>
</feature>
<dbReference type="Pfam" id="PF17900">
    <property type="entry name" value="Peptidase_M1_N"/>
    <property type="match status" value="2"/>
</dbReference>
<dbReference type="PRINTS" id="PR00756">
    <property type="entry name" value="ALADIPTASE"/>
</dbReference>
<evidence type="ECO:0000256" key="13">
    <source>
        <dbReference type="PIRSR" id="PIRSR634016-1"/>
    </source>
</evidence>
<evidence type="ECO:0000256" key="8">
    <source>
        <dbReference type="ARBA" id="ARBA00022833"/>
    </source>
</evidence>
<dbReference type="InterPro" id="IPR042097">
    <property type="entry name" value="Aminopeptidase_N-like_N_sf"/>
</dbReference>
<organism evidence="20 21">
    <name type="scientific">Pomacea canaliculata</name>
    <name type="common">Golden apple snail</name>
    <dbReference type="NCBI Taxonomy" id="400727"/>
    <lineage>
        <taxon>Eukaryota</taxon>
        <taxon>Metazoa</taxon>
        <taxon>Spiralia</taxon>
        <taxon>Lophotrochozoa</taxon>
        <taxon>Mollusca</taxon>
        <taxon>Gastropoda</taxon>
        <taxon>Caenogastropoda</taxon>
        <taxon>Architaenioglossa</taxon>
        <taxon>Ampullarioidea</taxon>
        <taxon>Ampullariidae</taxon>
        <taxon>Pomacea</taxon>
    </lineage>
</organism>
<dbReference type="Gene3D" id="1.25.50.20">
    <property type="match status" value="2"/>
</dbReference>
<dbReference type="PANTHER" id="PTHR11533:SF294">
    <property type="entry name" value="THYROTROPIN-RELEASING HORMONE-DEGRADING ECTOENZYME"/>
    <property type="match status" value="1"/>
</dbReference>
<accession>A0A2T7PS64</accession>
<keyword evidence="10" id="KW-0472">Membrane</keyword>
<dbReference type="OrthoDB" id="510539at2759"/>
<evidence type="ECO:0000256" key="11">
    <source>
        <dbReference type="ARBA" id="ARBA00023157"/>
    </source>
</evidence>
<reference evidence="20 21" key="1">
    <citation type="submission" date="2018-04" db="EMBL/GenBank/DDBJ databases">
        <title>The genome of golden apple snail Pomacea canaliculata provides insight into stress tolerance and invasive adaptation.</title>
        <authorList>
            <person name="Liu C."/>
            <person name="Liu B."/>
            <person name="Ren Y."/>
            <person name="Zhang Y."/>
            <person name="Wang H."/>
            <person name="Li S."/>
            <person name="Jiang F."/>
            <person name="Yin L."/>
            <person name="Zhang G."/>
            <person name="Qian W."/>
            <person name="Fan W."/>
        </authorList>
    </citation>
    <scope>NUCLEOTIDE SEQUENCE [LARGE SCALE GENOMIC DNA]</scope>
    <source>
        <strain evidence="20">SZHN2017</strain>
        <tissue evidence="20">Muscle</tissue>
    </source>
</reference>
<keyword evidence="11" id="KW-1015">Disulfide bond</keyword>
<proteinExistence type="inferred from homology"/>
<dbReference type="FunFam" id="1.25.50.20:FF:000001">
    <property type="entry name" value="Aminopeptidase"/>
    <property type="match status" value="1"/>
</dbReference>
<feature type="binding site" evidence="14">
    <location>
        <position position="371"/>
    </location>
    <ligand>
        <name>Zn(2+)</name>
        <dbReference type="ChEBI" id="CHEBI:29105"/>
        <note>catalytic</note>
    </ligand>
</feature>
<dbReference type="CDD" id="cd09601">
    <property type="entry name" value="M1_APN-Q_like"/>
    <property type="match status" value="1"/>
</dbReference>
<dbReference type="InterPro" id="IPR014782">
    <property type="entry name" value="Peptidase_M1_dom"/>
</dbReference>
<evidence type="ECO:0000256" key="5">
    <source>
        <dbReference type="ARBA" id="ARBA00022670"/>
    </source>
</evidence>
<evidence type="ECO:0000256" key="3">
    <source>
        <dbReference type="ARBA" id="ARBA00022438"/>
    </source>
</evidence>
<dbReference type="GO" id="GO:0043171">
    <property type="term" value="P:peptide catabolic process"/>
    <property type="evidence" value="ECO:0007669"/>
    <property type="project" value="TreeGrafter"/>
</dbReference>
<evidence type="ECO:0000313" key="21">
    <source>
        <dbReference type="Proteomes" id="UP000245119"/>
    </source>
</evidence>
<evidence type="ECO:0000259" key="18">
    <source>
        <dbReference type="Pfam" id="PF11838"/>
    </source>
</evidence>
<evidence type="ECO:0000256" key="6">
    <source>
        <dbReference type="ARBA" id="ARBA00022723"/>
    </source>
</evidence>
<dbReference type="AlphaFoldDB" id="A0A2T7PS64"/>
<dbReference type="SUPFAM" id="SSF55486">
    <property type="entry name" value="Metalloproteases ('zincins'), catalytic domain"/>
    <property type="match status" value="1"/>
</dbReference>
<dbReference type="GO" id="GO:0070006">
    <property type="term" value="F:metalloaminopeptidase activity"/>
    <property type="evidence" value="ECO:0007669"/>
    <property type="project" value="TreeGrafter"/>
</dbReference>
<evidence type="ECO:0000259" key="19">
    <source>
        <dbReference type="Pfam" id="PF17900"/>
    </source>
</evidence>
<keyword evidence="12" id="KW-0325">Glycoprotein</keyword>
<keyword evidence="21" id="KW-1185">Reference proteome</keyword>
<dbReference type="Gene3D" id="2.60.40.1910">
    <property type="match status" value="1"/>
</dbReference>
<gene>
    <name evidence="20" type="ORF">C0Q70_03236</name>
</gene>
<dbReference type="GO" id="GO:0008270">
    <property type="term" value="F:zinc ion binding"/>
    <property type="evidence" value="ECO:0007669"/>
    <property type="project" value="UniProtKB-UniRule"/>
</dbReference>
<dbReference type="InterPro" id="IPR001930">
    <property type="entry name" value="Peptidase_M1"/>
</dbReference>
<evidence type="ECO:0000256" key="9">
    <source>
        <dbReference type="ARBA" id="ARBA00023049"/>
    </source>
</evidence>
<comment type="similarity">
    <text evidence="2 16">Belongs to the peptidase M1 family.</text>
</comment>
<feature type="domain" description="Peptidase M1 membrane alanine aminopeptidase" evidence="17">
    <location>
        <begin position="277"/>
        <end position="498"/>
    </location>
</feature>
<comment type="cofactor">
    <cofactor evidence="14 16">
        <name>Zn(2+)</name>
        <dbReference type="ChEBI" id="CHEBI:29105"/>
    </cofactor>
    <text evidence="14 16">Binds 1 zinc ion per subunit.</text>
</comment>
<evidence type="ECO:0000256" key="15">
    <source>
        <dbReference type="PIRSR" id="PIRSR634016-4"/>
    </source>
</evidence>
<dbReference type="InterPro" id="IPR034016">
    <property type="entry name" value="M1_APN-typ"/>
</dbReference>
<keyword evidence="6 14" id="KW-0479">Metal-binding</keyword>
<feature type="binding site" evidence="14">
    <location>
        <position position="347"/>
    </location>
    <ligand>
        <name>Zn(2+)</name>
        <dbReference type="ChEBI" id="CHEBI:29105"/>
        <note>catalytic</note>
    </ligand>
</feature>
<dbReference type="Gene3D" id="1.10.390.10">
    <property type="entry name" value="Neutral Protease Domain 2"/>
    <property type="match status" value="1"/>
</dbReference>
<dbReference type="InterPro" id="IPR024571">
    <property type="entry name" value="ERAP1-like_C_dom"/>
</dbReference>
<keyword evidence="7 16" id="KW-0378">Hydrolase</keyword>
<feature type="active site" description="Proton acceptor" evidence="13">
    <location>
        <position position="348"/>
    </location>
</feature>
<dbReference type="Gene3D" id="2.60.40.1730">
    <property type="entry name" value="tricorn interacting facor f3 domain"/>
    <property type="match status" value="2"/>
</dbReference>
<name>A0A2T7PS64_POMCA</name>
<keyword evidence="5 16" id="KW-0645">Protease</keyword>
<dbReference type="Pfam" id="PF11838">
    <property type="entry name" value="ERAP1_C"/>
    <property type="match status" value="1"/>
</dbReference>
<feature type="domain" description="ERAP1-like C-terminal" evidence="18">
    <location>
        <begin position="591"/>
        <end position="910"/>
    </location>
</feature>
<dbReference type="FunFam" id="1.10.390.10:FF:000001">
    <property type="entry name" value="Aminopeptidase"/>
    <property type="match status" value="1"/>
</dbReference>
<evidence type="ECO:0000256" key="1">
    <source>
        <dbReference type="ARBA" id="ARBA00004236"/>
    </source>
</evidence>
<comment type="caution">
    <text evidence="20">The sequence shown here is derived from an EMBL/GenBank/DDBJ whole genome shotgun (WGS) entry which is preliminary data.</text>
</comment>
<evidence type="ECO:0000313" key="20">
    <source>
        <dbReference type="EMBL" id="PVD36258.1"/>
    </source>
</evidence>
<evidence type="ECO:0000259" key="17">
    <source>
        <dbReference type="Pfam" id="PF01433"/>
    </source>
</evidence>
<dbReference type="PANTHER" id="PTHR11533">
    <property type="entry name" value="PROTEASE M1 ZINC METALLOPROTEASE"/>
    <property type="match status" value="1"/>
</dbReference>
<evidence type="ECO:0000256" key="4">
    <source>
        <dbReference type="ARBA" id="ARBA00022475"/>
    </source>
</evidence>
<feature type="domain" description="Aminopeptidase N-like N-terminal" evidence="19">
    <location>
        <begin position="92"/>
        <end position="137"/>
    </location>
</feature>
<keyword evidence="4" id="KW-1003">Cell membrane</keyword>
<evidence type="ECO:0000256" key="16">
    <source>
        <dbReference type="RuleBase" id="RU364040"/>
    </source>
</evidence>
<dbReference type="GO" id="GO:0005886">
    <property type="term" value="C:plasma membrane"/>
    <property type="evidence" value="ECO:0007669"/>
    <property type="project" value="UniProtKB-SubCell"/>
</dbReference>
<evidence type="ECO:0000256" key="14">
    <source>
        <dbReference type="PIRSR" id="PIRSR634016-3"/>
    </source>
</evidence>
<dbReference type="Proteomes" id="UP000245119">
    <property type="component" value="Linkage Group LG2"/>
</dbReference>
<dbReference type="InterPro" id="IPR050344">
    <property type="entry name" value="Peptidase_M1_aminopeptidases"/>
</dbReference>
<sequence>MTKTIADGFHTPYKLQQLKDFISSLASLQTAEQALKQAVETVEVNIRWHEEAYPNIIQWLEGRGYHKFEGSGSSSADKLTLEDILLPTNLRPEHYDITIQPDMEGPDPKKFTFNGTVTMTFTCVNATDKIVLHASMLSAPLQSGGNYSVSMNFKGDLSGGLDGFYLNYLGTTQMEPTAARKAFPCMDEPAYKATFSIKIVRPQSLKAVSNMNIKTTQTLPSGKVMDEFHPTKRMSTYLVAFLVSDFDKISGATATHNISVIRSLEQEILVKSTQLCLDVGTKVLDYFENYFNIPFPLPKQSMAAIPDFNAGAMENWGLITYRETRLLIQEGMSSASDKENAAITVAHELATWSWFGDLVSPQWWNDIWLNEGFATYLEFFGVDHVFPTWHEFDRFVLIAAHRAMDLDGLTSSHPLYVSVATTAEINEVFDDISYRKGASVIRMISHALGEQTFKKGLENFLRTHQYGNARHEDLWQALAQQAKTDNKSLDVAAVMDTWTLQMNFPLVTVRVSGQNSITVTQERYLSDPTATDTGKYKSPFGYKWDIPFTYTSSQELNFTLETKPVDWIKSSEASKVITARTGALPANGTGWVLGNVAQIGFYRVNYDVSNWERLAQQLKTDATKIHRVNRAQLINDAWNLAGAGHVSQEIALKIVEYLDNEEDDVPWSAAMKQLVFVDAMLSSTEIYGGFKSFIASKTQRLFRKLGMNDTGGDVPTSFLRSTIASFACGSDVSECVSQSLSLFADWKNDSSVNKISPEVRDTVYCTALRKGSVDDWDFLYERFQTEANVHEKNRLMNQLACSSQLWILSRLMDRAVLKGEVRAQDAISVLSGVIQNPIGTSLAWQFVRNNWDVIFKRYNNVVFTLTNLVKALAGRFNTRTQLEEVQNFIDTHPNLGTATRAFQAAVETTRNNIRWMDKNYDVVKSWLAASNYLA</sequence>
<feature type="site" description="Transition state stabilizer" evidence="15">
    <location>
        <position position="434"/>
    </location>
</feature>
<dbReference type="GO" id="GO:0005615">
    <property type="term" value="C:extracellular space"/>
    <property type="evidence" value="ECO:0007669"/>
    <property type="project" value="TreeGrafter"/>
</dbReference>
<keyword evidence="9 16" id="KW-0482">Metalloprotease</keyword>
<dbReference type="GO" id="GO:0005737">
    <property type="term" value="C:cytoplasm"/>
    <property type="evidence" value="ECO:0007669"/>
    <property type="project" value="TreeGrafter"/>
</dbReference>
<evidence type="ECO:0000256" key="7">
    <source>
        <dbReference type="ARBA" id="ARBA00022801"/>
    </source>
</evidence>
<dbReference type="EMBL" id="PZQS01000002">
    <property type="protein sequence ID" value="PVD36258.1"/>
    <property type="molecule type" value="Genomic_DNA"/>
</dbReference>
<dbReference type="EC" id="3.4.11.-" evidence="16"/>
<evidence type="ECO:0000256" key="10">
    <source>
        <dbReference type="ARBA" id="ARBA00023136"/>
    </source>
</evidence>
<dbReference type="Pfam" id="PF01433">
    <property type="entry name" value="Peptidase_M1"/>
    <property type="match status" value="1"/>
</dbReference>
<evidence type="ECO:0000256" key="2">
    <source>
        <dbReference type="ARBA" id="ARBA00010136"/>
    </source>
</evidence>
<keyword evidence="8 14" id="KW-0862">Zinc</keyword>
<evidence type="ECO:0000256" key="12">
    <source>
        <dbReference type="ARBA" id="ARBA00023180"/>
    </source>
</evidence>
<comment type="subcellular location">
    <subcellularLocation>
        <location evidence="1">Cell membrane</location>
    </subcellularLocation>
</comment>
<dbReference type="GO" id="GO:0042277">
    <property type="term" value="F:peptide binding"/>
    <property type="evidence" value="ECO:0007669"/>
    <property type="project" value="TreeGrafter"/>
</dbReference>
<keyword evidence="3 16" id="KW-0031">Aminopeptidase</keyword>
<dbReference type="GO" id="GO:0006508">
    <property type="term" value="P:proteolysis"/>
    <property type="evidence" value="ECO:0007669"/>
    <property type="project" value="UniProtKB-KW"/>
</dbReference>